<evidence type="ECO:0000256" key="1">
    <source>
        <dbReference type="ARBA" id="ARBA00004167"/>
    </source>
</evidence>
<evidence type="ECO:0000313" key="9">
    <source>
        <dbReference type="EMBL" id="QAR32063.1"/>
    </source>
</evidence>
<dbReference type="PRINTS" id="PR01506">
    <property type="entry name" value="TATBPROTEIN"/>
</dbReference>
<feature type="region of interest" description="Disordered" evidence="8">
    <location>
        <begin position="70"/>
        <end position="117"/>
    </location>
</feature>
<evidence type="ECO:0000256" key="3">
    <source>
        <dbReference type="ARBA" id="ARBA00022692"/>
    </source>
</evidence>
<dbReference type="Gene3D" id="1.20.5.3310">
    <property type="match status" value="1"/>
</dbReference>
<dbReference type="GO" id="GO:0015031">
    <property type="term" value="P:protein transport"/>
    <property type="evidence" value="ECO:0007669"/>
    <property type="project" value="UniProtKB-KW"/>
</dbReference>
<reference evidence="9 10" key="1">
    <citation type="submission" date="2019-01" db="EMBL/GenBank/DDBJ databases">
        <title>Geovibrio thiophilus DSM 11263, complete genome.</title>
        <authorList>
            <person name="Spring S."/>
            <person name="Bunk B."/>
            <person name="Sproer C."/>
        </authorList>
    </citation>
    <scope>NUCLEOTIDE SEQUENCE [LARGE SCALE GENOMIC DNA]</scope>
    <source>
        <strain evidence="9 10">DSM 11263</strain>
    </source>
</reference>
<dbReference type="PANTHER" id="PTHR33162:SF1">
    <property type="entry name" value="SEC-INDEPENDENT PROTEIN TRANSLOCASE PROTEIN TATA, CHLOROPLASTIC"/>
    <property type="match status" value="1"/>
</dbReference>
<dbReference type="PANTHER" id="PTHR33162">
    <property type="entry name" value="SEC-INDEPENDENT PROTEIN TRANSLOCASE PROTEIN TATA, CHLOROPLASTIC"/>
    <property type="match status" value="1"/>
</dbReference>
<keyword evidence="6" id="KW-0811">Translocation</keyword>
<evidence type="ECO:0000256" key="2">
    <source>
        <dbReference type="ARBA" id="ARBA00022448"/>
    </source>
</evidence>
<dbReference type="AlphaFoldDB" id="A0A3R5UTH7"/>
<keyword evidence="2" id="KW-0813">Transport</keyword>
<accession>A0A3R5UTH7</accession>
<name>A0A3R5UTH7_9BACT</name>
<dbReference type="Pfam" id="PF02416">
    <property type="entry name" value="TatA_B_E"/>
    <property type="match status" value="1"/>
</dbReference>
<evidence type="ECO:0000256" key="7">
    <source>
        <dbReference type="ARBA" id="ARBA00023136"/>
    </source>
</evidence>
<dbReference type="GO" id="GO:0016020">
    <property type="term" value="C:membrane"/>
    <property type="evidence" value="ECO:0007669"/>
    <property type="project" value="UniProtKB-SubCell"/>
</dbReference>
<keyword evidence="4" id="KW-0653">Protein transport</keyword>
<evidence type="ECO:0000256" key="6">
    <source>
        <dbReference type="ARBA" id="ARBA00023010"/>
    </source>
</evidence>
<dbReference type="InterPro" id="IPR003369">
    <property type="entry name" value="TatA/B/E"/>
</dbReference>
<evidence type="ECO:0000256" key="5">
    <source>
        <dbReference type="ARBA" id="ARBA00022989"/>
    </source>
</evidence>
<evidence type="ECO:0000256" key="4">
    <source>
        <dbReference type="ARBA" id="ARBA00022927"/>
    </source>
</evidence>
<feature type="compositionally biased region" description="Basic and acidic residues" evidence="8">
    <location>
        <begin position="108"/>
        <end position="117"/>
    </location>
</feature>
<dbReference type="OrthoDB" id="9810561at2"/>
<evidence type="ECO:0000256" key="8">
    <source>
        <dbReference type="SAM" id="MobiDB-lite"/>
    </source>
</evidence>
<keyword evidence="10" id="KW-1185">Reference proteome</keyword>
<sequence length="117" mass="12710">MFGFGMSEIVLILVIALLVVGPGKLPELAKTLGKGYAQFKRSLNDLKSAVNIDDLDIVPNKTVKDAYRDHWEKKKQSAESTAESSADVKPEETKTEAAQAEQVTSDTDEVKGKDTNG</sequence>
<comment type="subcellular location">
    <subcellularLocation>
        <location evidence="1">Membrane</location>
        <topology evidence="1">Single-pass membrane protein</topology>
    </subcellularLocation>
</comment>
<keyword evidence="7" id="KW-0472">Membrane</keyword>
<protein>
    <submittedName>
        <fullName evidence="9">Sec-independent protein translocase TatA</fullName>
    </submittedName>
</protein>
<dbReference type="EMBL" id="CP035108">
    <property type="protein sequence ID" value="QAR32063.1"/>
    <property type="molecule type" value="Genomic_DNA"/>
</dbReference>
<feature type="compositionally biased region" description="Basic and acidic residues" evidence="8">
    <location>
        <begin position="86"/>
        <end position="95"/>
    </location>
</feature>
<proteinExistence type="predicted"/>
<dbReference type="Proteomes" id="UP000287502">
    <property type="component" value="Chromosome"/>
</dbReference>
<gene>
    <name evidence="9" type="ORF">EP073_01185</name>
</gene>
<dbReference type="KEGG" id="gtl:EP073_01185"/>
<dbReference type="RefSeq" id="WP_128465350.1">
    <property type="nucleotide sequence ID" value="NZ_CP035108.1"/>
</dbReference>
<keyword evidence="3" id="KW-0812">Transmembrane</keyword>
<organism evidence="9 10">
    <name type="scientific">Geovibrio thiophilus</name>
    <dbReference type="NCBI Taxonomy" id="139438"/>
    <lineage>
        <taxon>Bacteria</taxon>
        <taxon>Pseudomonadati</taxon>
        <taxon>Deferribacterota</taxon>
        <taxon>Deferribacteres</taxon>
        <taxon>Deferribacterales</taxon>
        <taxon>Geovibrionaceae</taxon>
        <taxon>Geovibrio</taxon>
    </lineage>
</organism>
<evidence type="ECO:0000313" key="10">
    <source>
        <dbReference type="Proteomes" id="UP000287502"/>
    </source>
</evidence>
<keyword evidence="5" id="KW-1133">Transmembrane helix</keyword>